<dbReference type="AlphaFoldDB" id="A0A1R1YBM7"/>
<sequence>MAFLHDVPLPQFQSNSSLLCANAVLSQCSPESDFLSTETQYSQHKKQKFDESIPSANIDLFNFDISVDNNDKIVLSSFQKRSLKSYFTNEGEASVNYGSGTDDASEKSTEGLSNSHRNNLSFIVNEETPSDSVHLEISPMFNENELTFDSLKLSYHLNNCEINLASKSTNDLEIITDTLNDNEIPDVLSNDRNYRLAPLNNEISSDITSRVPNISSPKLPKSHKSMQGACSVNSLEGISNYYTQIAAILFCELGWNLSISGQNLFATCHLCYRELSLRLFTPFALKLSIPETPQTNHDYINNEVSHSSDILNLDVKLLNVNNEHYQFCYYHKN</sequence>
<dbReference type="EMBL" id="LSSM01001904">
    <property type="protein sequence ID" value="OMJ24076.1"/>
    <property type="molecule type" value="Genomic_DNA"/>
</dbReference>
<dbReference type="OrthoDB" id="10366067at2759"/>
<name>A0A1R1YBM7_9FUNG</name>
<keyword evidence="3" id="KW-1185">Reference proteome</keyword>
<evidence type="ECO:0000256" key="1">
    <source>
        <dbReference type="SAM" id="MobiDB-lite"/>
    </source>
</evidence>
<evidence type="ECO:0000313" key="2">
    <source>
        <dbReference type="EMBL" id="OMJ24076.1"/>
    </source>
</evidence>
<dbReference type="Proteomes" id="UP000187429">
    <property type="component" value="Unassembled WGS sequence"/>
</dbReference>
<reference evidence="3" key="1">
    <citation type="submission" date="2017-01" db="EMBL/GenBank/DDBJ databases">
        <authorList>
            <person name="Wang Y."/>
            <person name="White M."/>
            <person name="Kvist S."/>
            <person name="Moncalvo J.-M."/>
        </authorList>
    </citation>
    <scope>NUCLEOTIDE SEQUENCE [LARGE SCALE GENOMIC DNA]</scope>
    <source>
        <strain evidence="3">ID-206-W2</strain>
    </source>
</reference>
<gene>
    <name evidence="2" type="ORF">AYI69_g4761</name>
</gene>
<accession>A0A1R1YBM7</accession>
<protein>
    <submittedName>
        <fullName evidence="2">Uncharacterized protein</fullName>
    </submittedName>
</protein>
<evidence type="ECO:0000313" key="3">
    <source>
        <dbReference type="Proteomes" id="UP000187429"/>
    </source>
</evidence>
<proteinExistence type="predicted"/>
<comment type="caution">
    <text evidence="2">The sequence shown here is derived from an EMBL/GenBank/DDBJ whole genome shotgun (WGS) entry which is preliminary data.</text>
</comment>
<feature type="region of interest" description="Disordered" evidence="1">
    <location>
        <begin position="94"/>
        <end position="115"/>
    </location>
</feature>
<organism evidence="2 3">
    <name type="scientific">Smittium culicis</name>
    <dbReference type="NCBI Taxonomy" id="133412"/>
    <lineage>
        <taxon>Eukaryota</taxon>
        <taxon>Fungi</taxon>
        <taxon>Fungi incertae sedis</taxon>
        <taxon>Zoopagomycota</taxon>
        <taxon>Kickxellomycotina</taxon>
        <taxon>Harpellomycetes</taxon>
        <taxon>Harpellales</taxon>
        <taxon>Legeriomycetaceae</taxon>
        <taxon>Smittium</taxon>
    </lineage>
</organism>